<keyword evidence="3" id="KW-0238">DNA-binding</keyword>
<comment type="caution">
    <text evidence="6">The sequence shown here is derived from an EMBL/GenBank/DDBJ whole genome shotgun (WGS) entry which is preliminary data.</text>
</comment>
<dbReference type="PANTHER" id="PTHR30346">
    <property type="entry name" value="TRANSCRIPTIONAL DUAL REGULATOR HCAR-RELATED"/>
    <property type="match status" value="1"/>
</dbReference>
<dbReference type="InterPro" id="IPR005119">
    <property type="entry name" value="LysR_subst-bd"/>
</dbReference>
<reference evidence="6" key="1">
    <citation type="journal article" date="2021" name="PeerJ">
        <title>Extensive microbial diversity within the chicken gut microbiome revealed by metagenomics and culture.</title>
        <authorList>
            <person name="Gilroy R."/>
            <person name="Ravi A."/>
            <person name="Getino M."/>
            <person name="Pursley I."/>
            <person name="Horton D.L."/>
            <person name="Alikhan N.F."/>
            <person name="Baker D."/>
            <person name="Gharbi K."/>
            <person name="Hall N."/>
            <person name="Watson M."/>
            <person name="Adriaenssens E.M."/>
            <person name="Foster-Nyarko E."/>
            <person name="Jarju S."/>
            <person name="Secka A."/>
            <person name="Antonio M."/>
            <person name="Oren A."/>
            <person name="Chaudhuri R.R."/>
            <person name="La Ragione R."/>
            <person name="Hildebrand F."/>
            <person name="Pallen M.J."/>
        </authorList>
    </citation>
    <scope>NUCLEOTIDE SEQUENCE</scope>
    <source>
        <strain evidence="6">CHK198-12963</strain>
    </source>
</reference>
<dbReference type="Pfam" id="PF03466">
    <property type="entry name" value="LysR_substrate"/>
    <property type="match status" value="1"/>
</dbReference>
<dbReference type="AlphaFoldDB" id="A0A9D2PTD6"/>
<reference evidence="6" key="2">
    <citation type="submission" date="2021-04" db="EMBL/GenBank/DDBJ databases">
        <authorList>
            <person name="Gilroy R."/>
        </authorList>
    </citation>
    <scope>NUCLEOTIDE SEQUENCE</scope>
    <source>
        <strain evidence="6">CHK198-12963</strain>
    </source>
</reference>
<evidence type="ECO:0000256" key="2">
    <source>
        <dbReference type="ARBA" id="ARBA00023015"/>
    </source>
</evidence>
<comment type="similarity">
    <text evidence="1">Belongs to the LysR transcriptional regulatory family.</text>
</comment>
<dbReference type="PROSITE" id="PS50931">
    <property type="entry name" value="HTH_LYSR"/>
    <property type="match status" value="1"/>
</dbReference>
<evidence type="ECO:0000259" key="5">
    <source>
        <dbReference type="PROSITE" id="PS50931"/>
    </source>
</evidence>
<evidence type="ECO:0000256" key="3">
    <source>
        <dbReference type="ARBA" id="ARBA00023125"/>
    </source>
</evidence>
<dbReference type="SUPFAM" id="SSF46785">
    <property type="entry name" value="Winged helix' DNA-binding domain"/>
    <property type="match status" value="1"/>
</dbReference>
<dbReference type="Gene3D" id="3.40.190.290">
    <property type="match status" value="1"/>
</dbReference>
<dbReference type="SUPFAM" id="SSF53850">
    <property type="entry name" value="Periplasmic binding protein-like II"/>
    <property type="match status" value="1"/>
</dbReference>
<evidence type="ECO:0000313" key="6">
    <source>
        <dbReference type="EMBL" id="HJC66903.1"/>
    </source>
</evidence>
<keyword evidence="2" id="KW-0805">Transcription regulation</keyword>
<dbReference type="PANTHER" id="PTHR30346:SF0">
    <property type="entry name" value="HCA OPERON TRANSCRIPTIONAL ACTIVATOR HCAR"/>
    <property type="match status" value="1"/>
</dbReference>
<dbReference type="InterPro" id="IPR036388">
    <property type="entry name" value="WH-like_DNA-bd_sf"/>
</dbReference>
<feature type="domain" description="HTH lysR-type" evidence="5">
    <location>
        <begin position="1"/>
        <end position="58"/>
    </location>
</feature>
<dbReference type="GO" id="GO:0003700">
    <property type="term" value="F:DNA-binding transcription factor activity"/>
    <property type="evidence" value="ECO:0007669"/>
    <property type="project" value="InterPro"/>
</dbReference>
<evidence type="ECO:0000256" key="1">
    <source>
        <dbReference type="ARBA" id="ARBA00009437"/>
    </source>
</evidence>
<dbReference type="Gene3D" id="1.10.10.10">
    <property type="entry name" value="Winged helix-like DNA-binding domain superfamily/Winged helix DNA-binding domain"/>
    <property type="match status" value="1"/>
</dbReference>
<gene>
    <name evidence="6" type="ORF">H9931_09345</name>
</gene>
<dbReference type="GO" id="GO:0003677">
    <property type="term" value="F:DNA binding"/>
    <property type="evidence" value="ECO:0007669"/>
    <property type="project" value="UniProtKB-KW"/>
</dbReference>
<proteinExistence type="inferred from homology"/>
<dbReference type="InterPro" id="IPR000847">
    <property type="entry name" value="LysR_HTH_N"/>
</dbReference>
<dbReference type="GO" id="GO:0032993">
    <property type="term" value="C:protein-DNA complex"/>
    <property type="evidence" value="ECO:0007669"/>
    <property type="project" value="TreeGrafter"/>
</dbReference>
<dbReference type="EMBL" id="DWWB01000053">
    <property type="protein sequence ID" value="HJC66903.1"/>
    <property type="molecule type" value="Genomic_DNA"/>
</dbReference>
<dbReference type="Proteomes" id="UP000823863">
    <property type="component" value="Unassembled WGS sequence"/>
</dbReference>
<dbReference type="Pfam" id="PF00126">
    <property type="entry name" value="HTH_1"/>
    <property type="match status" value="1"/>
</dbReference>
<sequence length="293" mass="34103">MTLLQLKYFCTACELSSITKAAEKLFVTQPTVSTAIRELEQEFQIRLLNRRSKGMALTDEGMAFYREACALLQRVNDFENQIRFMAEQKRYIRLGLTKASGASVYQEYFAFGVEHHPELNIVVRFGASEELLPRLRDGKLDVIIVPRQEEDEMDEFRKAELCRMGMWYCVSAAHPLAKEKELDVSMVLHEKMVSTLNDNNKMKVMERLFEPYGVKPAVIQRYEQISMALSMIQANVATGYFPEGAVRNYSGIVGKPLREEPLVPIYLVWTDEGWRREEVRTLIHYIRKFYMDR</sequence>
<dbReference type="FunFam" id="1.10.10.10:FF:000001">
    <property type="entry name" value="LysR family transcriptional regulator"/>
    <property type="match status" value="1"/>
</dbReference>
<name>A0A9D2PTD6_9FIRM</name>
<organism evidence="6 7">
    <name type="scientific">Candidatus Enterocloster excrementigallinarum</name>
    <dbReference type="NCBI Taxonomy" id="2838558"/>
    <lineage>
        <taxon>Bacteria</taxon>
        <taxon>Bacillati</taxon>
        <taxon>Bacillota</taxon>
        <taxon>Clostridia</taxon>
        <taxon>Lachnospirales</taxon>
        <taxon>Lachnospiraceae</taxon>
        <taxon>Enterocloster</taxon>
    </lineage>
</organism>
<keyword evidence="4" id="KW-0804">Transcription</keyword>
<evidence type="ECO:0000256" key="4">
    <source>
        <dbReference type="ARBA" id="ARBA00023163"/>
    </source>
</evidence>
<evidence type="ECO:0000313" key="7">
    <source>
        <dbReference type="Proteomes" id="UP000823863"/>
    </source>
</evidence>
<protein>
    <submittedName>
        <fullName evidence="6">LysR family transcriptional regulator</fullName>
    </submittedName>
</protein>
<accession>A0A9D2PTD6</accession>
<dbReference type="InterPro" id="IPR036390">
    <property type="entry name" value="WH_DNA-bd_sf"/>
</dbReference>
<dbReference type="CDD" id="cd05466">
    <property type="entry name" value="PBP2_LTTR_substrate"/>
    <property type="match status" value="1"/>
</dbReference>
<dbReference type="PRINTS" id="PR00039">
    <property type="entry name" value="HTHLYSR"/>
</dbReference>